<dbReference type="GeneID" id="41718977"/>
<evidence type="ECO:0008006" key="5">
    <source>
        <dbReference type="Google" id="ProtNLM"/>
    </source>
</evidence>
<accession>A0A510DZQ1</accession>
<name>A0A510E6J0_9CREN</name>
<gene>
    <name evidence="1" type="ORF">IC006_2693</name>
    <name evidence="2" type="ORF">IC007_2707</name>
</gene>
<dbReference type="KEGG" id="step:IC006_2693"/>
<reference evidence="2 3" key="2">
    <citation type="journal article" date="2020" name="Int. J. Syst. Evol. Microbiol.">
        <title>Sulfuracidifex tepidarius gen. nov., sp. nov. and transfer of Sulfolobus metallicus Huber and Stetter 1992 to the genus Sulfuracidifex as Sulfuracidifex metallicus comb. nov.</title>
        <authorList>
            <person name="Itoh T."/>
            <person name="Miura T."/>
            <person name="Sakai H.D."/>
            <person name="Kato S."/>
            <person name="Ohkuma M."/>
            <person name="Takashina T."/>
        </authorList>
    </citation>
    <scope>NUCLEOTIDE SEQUENCE</scope>
    <source>
        <strain evidence="1 3">IC-006</strain>
        <strain evidence="2">IC-007</strain>
    </source>
</reference>
<dbReference type="AlphaFoldDB" id="A0A510E6J0"/>
<dbReference type="STRING" id="1294262.GCA_001316085_00626"/>
<dbReference type="OrthoDB" id="45652at2157"/>
<dbReference type="Pfam" id="PF10007">
    <property type="entry name" value="DUF2250"/>
    <property type="match status" value="2"/>
</dbReference>
<reference evidence="4" key="1">
    <citation type="submission" date="2018-09" db="EMBL/GenBank/DDBJ databases">
        <title>Complete Genome Sequencing of Sulfolobus sp. JCM 16834.</title>
        <authorList>
            <person name="Kato S."/>
            <person name="Itoh T."/>
            <person name="Ohkuma M."/>
        </authorList>
    </citation>
    <scope>NUCLEOTIDE SEQUENCE [LARGE SCALE GENOMIC DNA]</scope>
    <source>
        <strain evidence="4">IC-007</strain>
    </source>
</reference>
<evidence type="ECO:0000313" key="1">
    <source>
        <dbReference type="EMBL" id="BBG25358.1"/>
    </source>
</evidence>
<dbReference type="EMBL" id="AP018929">
    <property type="protein sequence ID" value="BBG25358.1"/>
    <property type="molecule type" value="Genomic_DNA"/>
</dbReference>
<dbReference type="Proteomes" id="UP000322983">
    <property type="component" value="Chromosome"/>
</dbReference>
<evidence type="ECO:0000313" key="3">
    <source>
        <dbReference type="Proteomes" id="UP000322983"/>
    </source>
</evidence>
<dbReference type="Proteomes" id="UP000325030">
    <property type="component" value="Chromosome"/>
</dbReference>
<organism evidence="2 4">
    <name type="scientific">Sulfuracidifex tepidarius</name>
    <dbReference type="NCBI Taxonomy" id="1294262"/>
    <lineage>
        <taxon>Archaea</taxon>
        <taxon>Thermoproteota</taxon>
        <taxon>Thermoprotei</taxon>
        <taxon>Sulfolobales</taxon>
        <taxon>Sulfolobaceae</taxon>
        <taxon>Sulfuracidifex</taxon>
    </lineage>
</organism>
<dbReference type="InterPro" id="IPR019254">
    <property type="entry name" value="DUF2250"/>
</dbReference>
<evidence type="ECO:0000313" key="4">
    <source>
        <dbReference type="Proteomes" id="UP000325030"/>
    </source>
</evidence>
<dbReference type="RefSeq" id="WP_149528846.1">
    <property type="nucleotide sequence ID" value="NZ_AP018929.1"/>
</dbReference>
<sequence length="214" mass="24941">MSEEDQILMDKLKDVLIDSRYLQVLEHLKKANVDYGKSIMLNTKIPIQEVVDILDYLEKKGLIERVHGATLKNTEAKYKLSSEVHKHHTYYTLTRIGDHLLRRLDERMLIKGYISLLKSDELYLSLVSLADQLNADHALTYAKLTHKPIEEIIPKLEELERMGIMEEAKAKVIKFGERKSKPKKETRTHHKYYGLTRTGEMVVREMKRKGIIGK</sequence>
<dbReference type="PIRSF" id="PIRSF037213">
    <property type="entry name" value="UCP037213"/>
    <property type="match status" value="1"/>
</dbReference>
<proteinExistence type="predicted"/>
<dbReference type="EMBL" id="AP018930">
    <property type="protein sequence ID" value="BBG28152.1"/>
    <property type="molecule type" value="Genomic_DNA"/>
</dbReference>
<evidence type="ECO:0000313" key="2">
    <source>
        <dbReference type="EMBL" id="BBG28152.1"/>
    </source>
</evidence>
<protein>
    <recommendedName>
        <fullName evidence="5">DUF2250 domain-containing protein</fullName>
    </recommendedName>
</protein>
<keyword evidence="3" id="KW-1185">Reference proteome</keyword>
<accession>A0A510E6J0</accession>
<dbReference type="InterPro" id="IPR017139">
    <property type="entry name" value="UCP037213"/>
</dbReference>